<proteinExistence type="predicted"/>
<sequence>MPCSYAIYKERRLVITKVWDRVTFSEIRSHQEQFRNDPDFDPQFNLLIDATAATALDVSTDEARTIASQGLFSPTSRRALLASNPAVFGMARLMGVYHAMSTKQEQLRVFYDRALALQWLGLKDDPESKG</sequence>
<name>A0A2U3K0U8_9BACT</name>
<evidence type="ECO:0000313" key="1">
    <source>
        <dbReference type="EMBL" id="SPF33219.1"/>
    </source>
</evidence>
<dbReference type="Proteomes" id="UP000238701">
    <property type="component" value="Unassembled WGS sequence"/>
</dbReference>
<dbReference type="EMBL" id="OMOD01000019">
    <property type="protein sequence ID" value="SPF33219.1"/>
    <property type="molecule type" value="Genomic_DNA"/>
</dbReference>
<dbReference type="OrthoDB" id="5402186at2"/>
<protein>
    <submittedName>
        <fullName evidence="1">Uncharacterized protein</fullName>
    </submittedName>
</protein>
<reference evidence="2" key="1">
    <citation type="submission" date="2018-02" db="EMBL/GenBank/DDBJ databases">
        <authorList>
            <person name="Hausmann B."/>
        </authorList>
    </citation>
    <scope>NUCLEOTIDE SEQUENCE [LARGE SCALE GENOMIC DNA]</scope>
    <source>
        <strain evidence="2">Peat soil MAG SbA1</strain>
    </source>
</reference>
<accession>A0A2U3K0U8</accession>
<evidence type="ECO:0000313" key="2">
    <source>
        <dbReference type="Proteomes" id="UP000238701"/>
    </source>
</evidence>
<gene>
    <name evidence="1" type="ORF">SBA1_1150008</name>
</gene>
<organism evidence="1 2">
    <name type="scientific">Candidatus Sulfotelmatobacter kueseliae</name>
    <dbReference type="NCBI Taxonomy" id="2042962"/>
    <lineage>
        <taxon>Bacteria</taxon>
        <taxon>Pseudomonadati</taxon>
        <taxon>Acidobacteriota</taxon>
        <taxon>Terriglobia</taxon>
        <taxon>Terriglobales</taxon>
        <taxon>Candidatus Korobacteraceae</taxon>
        <taxon>Candidatus Sulfotelmatobacter</taxon>
    </lineage>
</organism>
<dbReference type="AlphaFoldDB" id="A0A2U3K0U8"/>